<dbReference type="InterPro" id="IPR002123">
    <property type="entry name" value="Plipid/glycerol_acylTrfase"/>
</dbReference>
<dbReference type="NCBIfam" id="NF010621">
    <property type="entry name" value="PRK14014.1"/>
    <property type="match status" value="1"/>
</dbReference>
<keyword evidence="1" id="KW-0472">Membrane</keyword>
<evidence type="ECO:0000256" key="1">
    <source>
        <dbReference type="SAM" id="Phobius"/>
    </source>
</evidence>
<feature type="domain" description="Phospholipid/glycerol acyltransferase" evidence="2">
    <location>
        <begin position="87"/>
        <end position="228"/>
    </location>
</feature>
<protein>
    <submittedName>
        <fullName evidence="3">Acyltransferase</fullName>
    </submittedName>
</protein>
<proteinExistence type="predicted"/>
<dbReference type="SMART" id="SM00563">
    <property type="entry name" value="PlsC"/>
    <property type="match status" value="1"/>
</dbReference>
<dbReference type="AlphaFoldDB" id="A0A0R2UG70"/>
<dbReference type="PANTHER" id="PTHR10983">
    <property type="entry name" value="1-ACYLGLYCEROL-3-PHOSPHATE ACYLTRANSFERASE-RELATED"/>
    <property type="match status" value="1"/>
</dbReference>
<evidence type="ECO:0000259" key="2">
    <source>
        <dbReference type="SMART" id="SM00563"/>
    </source>
</evidence>
<evidence type="ECO:0000313" key="3">
    <source>
        <dbReference type="EMBL" id="KRO96256.1"/>
    </source>
</evidence>
<dbReference type="CDD" id="cd07990">
    <property type="entry name" value="LPLAT_LCLAT1-like"/>
    <property type="match status" value="1"/>
</dbReference>
<organism evidence="3 4">
    <name type="scientific">SAR86 cluster bacterium BACL1 MAG-120820-bin45</name>
    <dbReference type="NCBI Taxonomy" id="1655612"/>
    <lineage>
        <taxon>Bacteria</taxon>
        <taxon>Pseudomonadati</taxon>
        <taxon>Pseudomonadota</taxon>
        <taxon>Gammaproteobacteria</taxon>
        <taxon>SAR86 cluster</taxon>
    </lineage>
</organism>
<keyword evidence="3" id="KW-0808">Transferase</keyword>
<keyword evidence="1" id="KW-1133">Transmembrane helix</keyword>
<name>A0A0R2UG70_9GAMM</name>
<feature type="transmembrane region" description="Helical" evidence="1">
    <location>
        <begin position="7"/>
        <end position="31"/>
    </location>
</feature>
<dbReference type="PANTHER" id="PTHR10983:SF16">
    <property type="entry name" value="LYSOCARDIOLIPIN ACYLTRANSFERASE 1"/>
    <property type="match status" value="1"/>
</dbReference>
<accession>A0A0R2UG70</accession>
<evidence type="ECO:0000313" key="4">
    <source>
        <dbReference type="Proteomes" id="UP000051027"/>
    </source>
</evidence>
<keyword evidence="3" id="KW-0012">Acyltransferase</keyword>
<gene>
    <name evidence="3" type="ORF">ABS10_02810</name>
</gene>
<dbReference type="Proteomes" id="UP000051027">
    <property type="component" value="Unassembled WGS sequence"/>
</dbReference>
<dbReference type="GO" id="GO:0016746">
    <property type="term" value="F:acyltransferase activity"/>
    <property type="evidence" value="ECO:0007669"/>
    <property type="project" value="UniProtKB-KW"/>
</dbReference>
<comment type="caution">
    <text evidence="3">The sequence shown here is derived from an EMBL/GenBank/DDBJ whole genome shotgun (WGS) entry which is preliminary data.</text>
</comment>
<dbReference type="SUPFAM" id="SSF69593">
    <property type="entry name" value="Glycerol-3-phosphate (1)-acyltransferase"/>
    <property type="match status" value="1"/>
</dbReference>
<dbReference type="STRING" id="1655612.ABS10_02810"/>
<dbReference type="EMBL" id="LICS01000004">
    <property type="protein sequence ID" value="KRO96256.1"/>
    <property type="molecule type" value="Genomic_DNA"/>
</dbReference>
<sequence>MNKLKKSFIGIITLISITLILSMGVLFLSLINLPRIIPSKPLKKILGAISNRTGSKIVGLITGTLQLLHNLKWEFDIPDHLDTETWYIAMSNHQSWADIFILLAAGHKKMPLLKFFMKKELQWIPIIYLVHKTIDMPFLNRHSQKQIQDNPELKKLDYENAQKAAKRFSRNPATAFSFAEGTRWTSDKHLAQHSPYPNFLKPKVGALAIALSGMPQVKELVDFTVVYSSTKRSTWNFLCGEMSQAKVEARSYQIPLSLKNKTFEQENEYREEFKNFIEEIWIKKQKRYSELEFQLSVGN</sequence>
<dbReference type="Pfam" id="PF01553">
    <property type="entry name" value="Acyltransferase"/>
    <property type="match status" value="1"/>
</dbReference>
<reference evidence="3 4" key="1">
    <citation type="submission" date="2015-10" db="EMBL/GenBank/DDBJ databases">
        <title>Metagenome-Assembled Genomes uncover a global brackish microbiome.</title>
        <authorList>
            <person name="Hugerth L.W."/>
            <person name="Larsson J."/>
            <person name="Alneberg J."/>
            <person name="Lindh M.V."/>
            <person name="Legrand C."/>
            <person name="Pinhassi J."/>
            <person name="Andersson A.F."/>
        </authorList>
    </citation>
    <scope>NUCLEOTIDE SEQUENCE [LARGE SCALE GENOMIC DNA]</scope>
    <source>
        <strain evidence="3">BACL1 MAG-120820-bin45</strain>
    </source>
</reference>
<keyword evidence="1" id="KW-0812">Transmembrane</keyword>